<keyword evidence="2" id="KW-1185">Reference proteome</keyword>
<accession>A0AA41UFB7</accession>
<dbReference type="Proteomes" id="UP001165341">
    <property type="component" value="Unassembled WGS sequence"/>
</dbReference>
<dbReference type="RefSeq" id="WP_243012138.1">
    <property type="nucleotide sequence ID" value="NZ_JALGAR010000002.1"/>
</dbReference>
<reference evidence="1" key="1">
    <citation type="submission" date="2022-03" db="EMBL/GenBank/DDBJ databases">
        <title>Cryobacterium sp. nov. strain ZS14-85, isolated from Antarctic soil.</title>
        <authorList>
            <person name="Li J."/>
            <person name="Niu G."/>
        </authorList>
    </citation>
    <scope>NUCLEOTIDE SEQUENCE</scope>
    <source>
        <strain evidence="1">ZS14-85</strain>
    </source>
</reference>
<proteinExistence type="predicted"/>
<name>A0AA41UFB7_9MICO</name>
<evidence type="ECO:0000313" key="2">
    <source>
        <dbReference type="Proteomes" id="UP001165341"/>
    </source>
</evidence>
<gene>
    <name evidence="1" type="ORF">MQH31_11420</name>
</gene>
<dbReference type="InterPro" id="IPR008928">
    <property type="entry name" value="6-hairpin_glycosidase_sf"/>
</dbReference>
<sequence length="712" mass="72101">MTHNAVRFRPTPLRSARGRSALGSVALASAVALLLWGAGAGAAAAQPGRPAASAAADTATAAAAGQPLTNLAHLNVLLDAVPLAQTAEHTTWRLAEQPTALAPWTYANRNADGSYTRIGGGSLDAATGHWTQGAYNADDIARTAVVYLRHWKLTGDAASRDHAVQTLRALTYLQTATGPNAGNVVLWQQADGTLTPSATPKELPDPSDSAESYWVARTLWALGEGYAAFAGSGAGADPAFAAFLQDRLHLSLDALNRQSLARYGTFDVADGVKVPAWLVAGGADASAEAALGLAAFSAADPGDTVVRTALTRLTEGVAAMSSGSVTQWPFGAILPWNKSQSLWHAWGGLAPAAVATASTVLGRPDLLKAAVADSAQFTPQLLAAGGADNAWSPTPGEAQIAYGVDSRVEGLVATAKAANAPGLLDVAAIYAGWFFGANRSGLPAYNPATGTAIDGIERDGRVNPNSGAESTIHTLLTMLTLDANPALRAKALGIEKTVATAGLSVVEAESGMITGGSVVTPASAWTGEANLSGGAFVSLTKGGSLSVPVPASDQARNVYPIVNQTEGRSGTTSWASARTALGSTANGGAGAQGLTDAPGRLIPLSLSRTLPAGATAVTGTSSGAAAIDAMLLQPLVSTVTVTGAAGDSTLYVSAARESSVRPVLVPRGFRLEQAAYDAAGRPVAHADERGNPARASVTVAPGGFTVTHLTRR</sequence>
<dbReference type="GO" id="GO:0005975">
    <property type="term" value="P:carbohydrate metabolic process"/>
    <property type="evidence" value="ECO:0007669"/>
    <property type="project" value="InterPro"/>
</dbReference>
<dbReference type="SUPFAM" id="SSF48208">
    <property type="entry name" value="Six-hairpin glycosidases"/>
    <property type="match status" value="1"/>
</dbReference>
<dbReference type="EMBL" id="JALGAR010000002">
    <property type="protein sequence ID" value="MCI4658418.1"/>
    <property type="molecule type" value="Genomic_DNA"/>
</dbReference>
<protein>
    <submittedName>
        <fullName evidence="1">Uncharacterized protein</fullName>
    </submittedName>
</protein>
<dbReference type="AlphaFoldDB" id="A0AA41UFB7"/>
<comment type="caution">
    <text evidence="1">The sequence shown here is derived from an EMBL/GenBank/DDBJ whole genome shotgun (WGS) entry which is preliminary data.</text>
</comment>
<evidence type="ECO:0000313" key="1">
    <source>
        <dbReference type="EMBL" id="MCI4658418.1"/>
    </source>
</evidence>
<organism evidence="1 2">
    <name type="scientific">Cryobacterium zhongshanensis</name>
    <dbReference type="NCBI Taxonomy" id="2928153"/>
    <lineage>
        <taxon>Bacteria</taxon>
        <taxon>Bacillati</taxon>
        <taxon>Actinomycetota</taxon>
        <taxon>Actinomycetes</taxon>
        <taxon>Micrococcales</taxon>
        <taxon>Microbacteriaceae</taxon>
        <taxon>Cryobacterium</taxon>
    </lineage>
</organism>